<protein>
    <recommendedName>
        <fullName evidence="3">LTXXQ motif family protein</fullName>
    </recommendedName>
</protein>
<dbReference type="RefSeq" id="WP_379664450.1">
    <property type="nucleotide sequence ID" value="NZ_JBHUDG010000051.1"/>
</dbReference>
<gene>
    <name evidence="1" type="ORF">ACFSAH_19820</name>
</gene>
<dbReference type="EMBL" id="JBHUDG010000051">
    <property type="protein sequence ID" value="MFD1632129.1"/>
    <property type="molecule type" value="Genomic_DNA"/>
</dbReference>
<organism evidence="1 2">
    <name type="scientific">Pseudopedobacter beijingensis</name>
    <dbReference type="NCBI Taxonomy" id="1207056"/>
    <lineage>
        <taxon>Bacteria</taxon>
        <taxon>Pseudomonadati</taxon>
        <taxon>Bacteroidota</taxon>
        <taxon>Sphingobacteriia</taxon>
        <taxon>Sphingobacteriales</taxon>
        <taxon>Sphingobacteriaceae</taxon>
        <taxon>Pseudopedobacter</taxon>
    </lineage>
</organism>
<dbReference type="Proteomes" id="UP001597118">
    <property type="component" value="Unassembled WGS sequence"/>
</dbReference>
<evidence type="ECO:0000313" key="1">
    <source>
        <dbReference type="EMBL" id="MFD1632129.1"/>
    </source>
</evidence>
<evidence type="ECO:0008006" key="3">
    <source>
        <dbReference type="Google" id="ProtNLM"/>
    </source>
</evidence>
<comment type="caution">
    <text evidence="1">The sequence shown here is derived from an EMBL/GenBank/DDBJ whole genome shotgun (WGS) entry which is preliminary data.</text>
</comment>
<evidence type="ECO:0000313" key="2">
    <source>
        <dbReference type="Proteomes" id="UP001597118"/>
    </source>
</evidence>
<name>A0ABW4IID6_9SPHI</name>
<reference evidence="2" key="1">
    <citation type="journal article" date="2019" name="Int. J. Syst. Evol. Microbiol.">
        <title>The Global Catalogue of Microorganisms (GCM) 10K type strain sequencing project: providing services to taxonomists for standard genome sequencing and annotation.</title>
        <authorList>
            <consortium name="The Broad Institute Genomics Platform"/>
            <consortium name="The Broad Institute Genome Sequencing Center for Infectious Disease"/>
            <person name="Wu L."/>
            <person name="Ma J."/>
        </authorList>
    </citation>
    <scope>NUCLEOTIDE SEQUENCE [LARGE SCALE GENOMIC DNA]</scope>
    <source>
        <strain evidence="2">CCUG 53762</strain>
    </source>
</reference>
<proteinExistence type="predicted"/>
<accession>A0ABW4IID6</accession>
<sequence length="111" mass="12678">MKKVFLTIVLSVFLLSGINAQKKSTAIFLHHESVMNTLNLDADQRAKIMDIKKITDPKLREIKANTSLSPEEATKKMREVWAERTKLQNEVLSADQLKKLKQMRAEAKQAN</sequence>
<keyword evidence="2" id="KW-1185">Reference proteome</keyword>